<protein>
    <recommendedName>
        <fullName evidence="12">ABC transporter ATP-binding protein</fullName>
    </recommendedName>
</protein>
<dbReference type="PROSITE" id="PS00211">
    <property type="entry name" value="ABC_TRANSPORTER_1"/>
    <property type="match status" value="1"/>
</dbReference>
<dbReference type="InterPro" id="IPR003439">
    <property type="entry name" value="ABC_transporter-like_ATP-bd"/>
</dbReference>
<dbReference type="Gene3D" id="3.40.50.300">
    <property type="entry name" value="P-loop containing nucleotide triphosphate hydrolases"/>
    <property type="match status" value="1"/>
</dbReference>
<feature type="transmembrane region" description="Helical" evidence="7">
    <location>
        <begin position="16"/>
        <end position="35"/>
    </location>
</feature>
<dbReference type="GO" id="GO:0005886">
    <property type="term" value="C:plasma membrane"/>
    <property type="evidence" value="ECO:0007669"/>
    <property type="project" value="UniProtKB-SubCell"/>
</dbReference>
<dbReference type="RefSeq" id="WP_087919445.1">
    <property type="nucleotide sequence ID" value="NZ_CP021780.1"/>
</dbReference>
<dbReference type="PANTHER" id="PTHR24221:SF654">
    <property type="entry name" value="ATP-BINDING CASSETTE SUB-FAMILY B MEMBER 6"/>
    <property type="match status" value="1"/>
</dbReference>
<dbReference type="GO" id="GO:0005524">
    <property type="term" value="F:ATP binding"/>
    <property type="evidence" value="ECO:0007669"/>
    <property type="project" value="UniProtKB-KW"/>
</dbReference>
<keyword evidence="5 7" id="KW-1133">Transmembrane helix</keyword>
<dbReference type="CDD" id="cd07346">
    <property type="entry name" value="ABC_6TM_exporters"/>
    <property type="match status" value="1"/>
</dbReference>
<evidence type="ECO:0008006" key="12">
    <source>
        <dbReference type="Google" id="ProtNLM"/>
    </source>
</evidence>
<dbReference type="PROSITE" id="PS50893">
    <property type="entry name" value="ABC_TRANSPORTER_2"/>
    <property type="match status" value="1"/>
</dbReference>
<dbReference type="InterPro" id="IPR017871">
    <property type="entry name" value="ABC_transporter-like_CS"/>
</dbReference>
<dbReference type="EMBL" id="CP021780">
    <property type="protein sequence ID" value="ASA25482.1"/>
    <property type="molecule type" value="Genomic_DNA"/>
</dbReference>
<dbReference type="SUPFAM" id="SSF90123">
    <property type="entry name" value="ABC transporter transmembrane region"/>
    <property type="match status" value="1"/>
</dbReference>
<dbReference type="Pfam" id="PF00664">
    <property type="entry name" value="ABC_membrane"/>
    <property type="match status" value="1"/>
</dbReference>
<accession>A0A2Z2KU03</accession>
<sequence length="548" mass="62964">MKVFNFCKLYIFKHRLLLIVYVTLVIVTSLSSLVLPLFSGKLVDTLIIGGSLEELFYYCFILFSLSLISVVVGYLVNKLLIKIQTNASFELNVMVIEHVKSLPISFIENSDVAYLNQRINNDSNEIITFSISIIGSIIVNSSIFLVTFLVLIKSNVKIAIVFLFLIIIYTLLYKILKNPLYTKTMEYKESQSHFFSSYNEQLKNVRFIKTHSYNGYFYEKLKHAFDQFLPKVYSYQKISYIFSSFDNIMSTFAQISIFIVGGIEVVKGNLTIGFFTILINYFNMLISSTRFFFNLSKNYQEILVSYMRLQEILSIPIIEDGEKVMEQIDSIEFRDVTFAYKQNTIFEKSSFVFEKGKIYCLAGENGSGKSTLLSLILGLYINEHGGSILFNNEDIKNLNMSSIRLNKIGVTEQNPILLYDTVAKNILLDNMNHENMELLISQFYLNDFIERLPNGINSNMNENTTNLSGGEKQKISIVRQMLKNPDVMIFDEPTASLDALSRKTFIDHITEIKKNKIIIIVSHDSAIKDTCDEIINLDRNLYTDFSHS</sequence>
<keyword evidence="4" id="KW-0067">ATP-binding</keyword>
<dbReference type="SMART" id="SM00382">
    <property type="entry name" value="AAA"/>
    <property type="match status" value="1"/>
</dbReference>
<evidence type="ECO:0000256" key="2">
    <source>
        <dbReference type="ARBA" id="ARBA00022692"/>
    </source>
</evidence>
<feature type="domain" description="ABC transporter" evidence="8">
    <location>
        <begin position="331"/>
        <end position="547"/>
    </location>
</feature>
<dbReference type="PANTHER" id="PTHR24221">
    <property type="entry name" value="ATP-BINDING CASSETTE SUB-FAMILY B"/>
    <property type="match status" value="1"/>
</dbReference>
<dbReference type="Proteomes" id="UP000249890">
    <property type="component" value="Chromosome"/>
</dbReference>
<name>A0A2Z2KU03_9BACL</name>
<evidence type="ECO:0000256" key="5">
    <source>
        <dbReference type="ARBA" id="ARBA00022989"/>
    </source>
</evidence>
<dbReference type="InterPro" id="IPR011527">
    <property type="entry name" value="ABC1_TM_dom"/>
</dbReference>
<evidence type="ECO:0000256" key="7">
    <source>
        <dbReference type="SAM" id="Phobius"/>
    </source>
</evidence>
<evidence type="ECO:0000313" key="11">
    <source>
        <dbReference type="Proteomes" id="UP000249890"/>
    </source>
</evidence>
<organism evidence="10 11">
    <name type="scientific">Paenibacillus donghaensis</name>
    <dbReference type="NCBI Taxonomy" id="414771"/>
    <lineage>
        <taxon>Bacteria</taxon>
        <taxon>Bacillati</taxon>
        <taxon>Bacillota</taxon>
        <taxon>Bacilli</taxon>
        <taxon>Bacillales</taxon>
        <taxon>Paenibacillaceae</taxon>
        <taxon>Paenibacillus</taxon>
    </lineage>
</organism>
<dbReference type="Pfam" id="PF00005">
    <property type="entry name" value="ABC_tran"/>
    <property type="match status" value="1"/>
</dbReference>
<dbReference type="SUPFAM" id="SSF52540">
    <property type="entry name" value="P-loop containing nucleoside triphosphate hydrolases"/>
    <property type="match status" value="1"/>
</dbReference>
<dbReference type="InterPro" id="IPR003593">
    <property type="entry name" value="AAA+_ATPase"/>
</dbReference>
<dbReference type="GO" id="GO:0016887">
    <property type="term" value="F:ATP hydrolysis activity"/>
    <property type="evidence" value="ECO:0007669"/>
    <property type="project" value="InterPro"/>
</dbReference>
<evidence type="ECO:0000256" key="4">
    <source>
        <dbReference type="ARBA" id="ARBA00022840"/>
    </source>
</evidence>
<feature type="transmembrane region" description="Helical" evidence="7">
    <location>
        <begin position="126"/>
        <end position="152"/>
    </location>
</feature>
<keyword evidence="6 7" id="KW-0472">Membrane</keyword>
<dbReference type="AlphaFoldDB" id="A0A2Z2KU03"/>
<dbReference type="InterPro" id="IPR036640">
    <property type="entry name" value="ABC1_TM_sf"/>
</dbReference>
<evidence type="ECO:0000259" key="8">
    <source>
        <dbReference type="PROSITE" id="PS50893"/>
    </source>
</evidence>
<keyword evidence="3" id="KW-0547">Nucleotide-binding</keyword>
<dbReference type="GO" id="GO:0140359">
    <property type="term" value="F:ABC-type transporter activity"/>
    <property type="evidence" value="ECO:0007669"/>
    <property type="project" value="InterPro"/>
</dbReference>
<evidence type="ECO:0000259" key="9">
    <source>
        <dbReference type="PROSITE" id="PS50929"/>
    </source>
</evidence>
<dbReference type="OrthoDB" id="95687at2"/>
<feature type="transmembrane region" description="Helical" evidence="7">
    <location>
        <begin position="55"/>
        <end position="76"/>
    </location>
</feature>
<feature type="transmembrane region" description="Helical" evidence="7">
    <location>
        <begin position="158"/>
        <end position="176"/>
    </location>
</feature>
<evidence type="ECO:0000256" key="1">
    <source>
        <dbReference type="ARBA" id="ARBA00004651"/>
    </source>
</evidence>
<dbReference type="GO" id="GO:0034040">
    <property type="term" value="F:ATPase-coupled lipid transmembrane transporter activity"/>
    <property type="evidence" value="ECO:0007669"/>
    <property type="project" value="TreeGrafter"/>
</dbReference>
<dbReference type="KEGG" id="pdh:B9T62_34985"/>
<dbReference type="PROSITE" id="PS50929">
    <property type="entry name" value="ABC_TM1F"/>
    <property type="match status" value="1"/>
</dbReference>
<comment type="subcellular location">
    <subcellularLocation>
        <location evidence="1">Cell membrane</location>
        <topology evidence="1">Multi-pass membrane protein</topology>
    </subcellularLocation>
</comment>
<gene>
    <name evidence="10" type="ORF">B9T62_34985</name>
</gene>
<feature type="domain" description="ABC transmembrane type-1" evidence="9">
    <location>
        <begin position="19"/>
        <end position="301"/>
    </location>
</feature>
<dbReference type="InterPro" id="IPR027417">
    <property type="entry name" value="P-loop_NTPase"/>
</dbReference>
<evidence type="ECO:0000256" key="3">
    <source>
        <dbReference type="ARBA" id="ARBA00022741"/>
    </source>
</evidence>
<keyword evidence="2 7" id="KW-0812">Transmembrane</keyword>
<dbReference type="Gene3D" id="1.20.1560.10">
    <property type="entry name" value="ABC transporter type 1, transmembrane domain"/>
    <property type="match status" value="1"/>
</dbReference>
<evidence type="ECO:0000256" key="6">
    <source>
        <dbReference type="ARBA" id="ARBA00023136"/>
    </source>
</evidence>
<evidence type="ECO:0000313" key="10">
    <source>
        <dbReference type="EMBL" id="ASA25482.1"/>
    </source>
</evidence>
<reference evidence="10 11" key="1">
    <citation type="submission" date="2017-06" db="EMBL/GenBank/DDBJ databases">
        <title>Complete genome sequence of Paenibacillus donghaensis KCTC 13049T isolated from East Sea sediment, South Korea.</title>
        <authorList>
            <person name="Jung B.K."/>
            <person name="Hong S.-J."/>
            <person name="Shin J.-H."/>
        </authorList>
    </citation>
    <scope>NUCLEOTIDE SEQUENCE [LARGE SCALE GENOMIC DNA]</scope>
    <source>
        <strain evidence="10 11">KCTC 13049</strain>
    </source>
</reference>
<dbReference type="InterPro" id="IPR039421">
    <property type="entry name" value="Type_1_exporter"/>
</dbReference>
<proteinExistence type="predicted"/>
<keyword evidence="11" id="KW-1185">Reference proteome</keyword>